<dbReference type="PANTHER" id="PTHR30532:SF24">
    <property type="entry name" value="FERRIC ENTEROBACTIN-BINDING PERIPLASMIC PROTEIN FEPB"/>
    <property type="match status" value="1"/>
</dbReference>
<dbReference type="InterPro" id="IPR002491">
    <property type="entry name" value="ABC_transptr_periplasmic_BD"/>
</dbReference>
<feature type="chain" id="PRO_5046281416" evidence="5">
    <location>
        <begin position="29"/>
        <end position="347"/>
    </location>
</feature>
<keyword evidence="8" id="KW-1185">Reference proteome</keyword>
<keyword evidence="4 5" id="KW-0732">Signal</keyword>
<dbReference type="RefSeq" id="WP_344514712.1">
    <property type="nucleotide sequence ID" value="NZ_BAAATU010000031.1"/>
</dbReference>
<dbReference type="InterPro" id="IPR051313">
    <property type="entry name" value="Bact_iron-sidero_bind"/>
</dbReference>
<dbReference type="Gene3D" id="3.40.50.1980">
    <property type="entry name" value="Nitrogenase molybdenum iron protein domain"/>
    <property type="match status" value="2"/>
</dbReference>
<comment type="subcellular location">
    <subcellularLocation>
        <location evidence="1">Cell envelope</location>
    </subcellularLocation>
</comment>
<evidence type="ECO:0000256" key="2">
    <source>
        <dbReference type="ARBA" id="ARBA00008814"/>
    </source>
</evidence>
<evidence type="ECO:0000256" key="3">
    <source>
        <dbReference type="ARBA" id="ARBA00022448"/>
    </source>
</evidence>
<protein>
    <submittedName>
        <fullName evidence="7">ABC transporter substrate-binding protein</fullName>
    </submittedName>
</protein>
<dbReference type="Pfam" id="PF01497">
    <property type="entry name" value="Peripla_BP_2"/>
    <property type="match status" value="1"/>
</dbReference>
<dbReference type="SUPFAM" id="SSF53807">
    <property type="entry name" value="Helical backbone' metal receptor"/>
    <property type="match status" value="1"/>
</dbReference>
<proteinExistence type="inferred from homology"/>
<dbReference type="PROSITE" id="PS50983">
    <property type="entry name" value="FE_B12_PBP"/>
    <property type="match status" value="1"/>
</dbReference>
<reference evidence="8" key="1">
    <citation type="journal article" date="2019" name="Int. J. Syst. Evol. Microbiol.">
        <title>The Global Catalogue of Microorganisms (GCM) 10K type strain sequencing project: providing services to taxonomists for standard genome sequencing and annotation.</title>
        <authorList>
            <consortium name="The Broad Institute Genomics Platform"/>
            <consortium name="The Broad Institute Genome Sequencing Center for Infectious Disease"/>
            <person name="Wu L."/>
            <person name="Ma J."/>
        </authorList>
    </citation>
    <scope>NUCLEOTIDE SEQUENCE [LARGE SCALE GENOMIC DNA]</scope>
    <source>
        <strain evidence="8">JCM 4147</strain>
    </source>
</reference>
<dbReference type="PANTHER" id="PTHR30532">
    <property type="entry name" value="IRON III DICITRATE-BINDING PERIPLASMIC PROTEIN"/>
    <property type="match status" value="1"/>
</dbReference>
<evidence type="ECO:0000259" key="6">
    <source>
        <dbReference type="PROSITE" id="PS50983"/>
    </source>
</evidence>
<evidence type="ECO:0000256" key="1">
    <source>
        <dbReference type="ARBA" id="ARBA00004196"/>
    </source>
</evidence>
<name>A0ABW1GKZ9_9ACTN</name>
<dbReference type="Proteomes" id="UP001596200">
    <property type="component" value="Unassembled WGS sequence"/>
</dbReference>
<gene>
    <name evidence="7" type="ORF">ACFP1B_13890</name>
</gene>
<accession>A0ABW1GKZ9</accession>
<organism evidence="7 8">
    <name type="scientific">Streptomyces pulveraceus</name>
    <dbReference type="NCBI Taxonomy" id="68258"/>
    <lineage>
        <taxon>Bacteria</taxon>
        <taxon>Bacillati</taxon>
        <taxon>Actinomycetota</taxon>
        <taxon>Actinomycetes</taxon>
        <taxon>Kitasatosporales</taxon>
        <taxon>Streptomycetaceae</taxon>
        <taxon>Streptomyces</taxon>
    </lineage>
</organism>
<evidence type="ECO:0000313" key="8">
    <source>
        <dbReference type="Proteomes" id="UP001596200"/>
    </source>
</evidence>
<evidence type="ECO:0000256" key="5">
    <source>
        <dbReference type="SAM" id="SignalP"/>
    </source>
</evidence>
<evidence type="ECO:0000256" key="4">
    <source>
        <dbReference type="ARBA" id="ARBA00022729"/>
    </source>
</evidence>
<sequence length="347" mass="36863">MKERTMRRHSRPWTPLFGALLAATIAVSGCTATGRTDDSAAPDVASGTSKGFPATFTNAWGTATVPAAPRRVVTLGYADTAVASAMGANIVGAVKSYGSVSGETKDENLPYAKPLDDSVTWLDPMTINTERIAGLRPDLILASTAFTLDEPTYKRLSTVAPVVTYEKQLYGADATEETLRIGRALGDEQGARKIVDTADRAVAKLKADLPGLAGKTYLYGQARDGFAVMITKETNATARFMNRLGLAPLPAVARLDGKGSVPGAVDVSYERAALFDRADALFMTYQSGALKEKFESDPVVSRLRILTSDRYLPLGIEAATALQSPNAAAVPWLIGELRTTLTTVAAR</sequence>
<dbReference type="EMBL" id="JBHSPU010000013">
    <property type="protein sequence ID" value="MFC5914515.1"/>
    <property type="molecule type" value="Genomic_DNA"/>
</dbReference>
<evidence type="ECO:0000313" key="7">
    <source>
        <dbReference type="EMBL" id="MFC5914515.1"/>
    </source>
</evidence>
<feature type="domain" description="Fe/B12 periplasmic-binding" evidence="6">
    <location>
        <begin position="71"/>
        <end position="345"/>
    </location>
</feature>
<comment type="caution">
    <text evidence="7">The sequence shown here is derived from an EMBL/GenBank/DDBJ whole genome shotgun (WGS) entry which is preliminary data.</text>
</comment>
<feature type="signal peptide" evidence="5">
    <location>
        <begin position="1"/>
        <end position="28"/>
    </location>
</feature>
<dbReference type="PROSITE" id="PS51257">
    <property type="entry name" value="PROKAR_LIPOPROTEIN"/>
    <property type="match status" value="1"/>
</dbReference>
<keyword evidence="3" id="KW-0813">Transport</keyword>
<comment type="similarity">
    <text evidence="2">Belongs to the bacterial solute-binding protein 8 family.</text>
</comment>